<evidence type="ECO:0000313" key="1">
    <source>
        <dbReference type="EMBL" id="KAF2615526.1"/>
    </source>
</evidence>
<accession>A0A8S9ME65</accession>
<proteinExistence type="predicted"/>
<reference evidence="1" key="1">
    <citation type="submission" date="2019-12" db="EMBL/GenBank/DDBJ databases">
        <title>Genome sequencing and annotation of Brassica cretica.</title>
        <authorList>
            <person name="Studholme D.J."/>
            <person name="Sarris P.F."/>
        </authorList>
    </citation>
    <scope>NUCLEOTIDE SEQUENCE</scope>
    <source>
        <strain evidence="1">PFS-102/07</strain>
        <tissue evidence="1">Leaf</tissue>
    </source>
</reference>
<dbReference type="EMBL" id="QGKY02000089">
    <property type="protein sequence ID" value="KAF2615526.1"/>
    <property type="molecule type" value="Genomic_DNA"/>
</dbReference>
<gene>
    <name evidence="1" type="ORF">F2Q70_00011038</name>
</gene>
<protein>
    <submittedName>
        <fullName evidence="1">Uncharacterized protein</fullName>
    </submittedName>
</protein>
<dbReference type="AlphaFoldDB" id="A0A8S9ME65"/>
<name>A0A8S9ME65_BRACR</name>
<comment type="caution">
    <text evidence="1">The sequence shown here is derived from an EMBL/GenBank/DDBJ whole genome shotgun (WGS) entry which is preliminary data.</text>
</comment>
<organism evidence="1">
    <name type="scientific">Brassica cretica</name>
    <name type="common">Mustard</name>
    <dbReference type="NCBI Taxonomy" id="69181"/>
    <lineage>
        <taxon>Eukaryota</taxon>
        <taxon>Viridiplantae</taxon>
        <taxon>Streptophyta</taxon>
        <taxon>Embryophyta</taxon>
        <taxon>Tracheophyta</taxon>
        <taxon>Spermatophyta</taxon>
        <taxon>Magnoliopsida</taxon>
        <taxon>eudicotyledons</taxon>
        <taxon>Gunneridae</taxon>
        <taxon>Pentapetalae</taxon>
        <taxon>rosids</taxon>
        <taxon>malvids</taxon>
        <taxon>Brassicales</taxon>
        <taxon>Brassicaceae</taxon>
        <taxon>Brassiceae</taxon>
        <taxon>Brassica</taxon>
    </lineage>
</organism>
<sequence>MHPKFLETIKSAWDEDIPVGSKLFSLGQKLSHVKKACRKLNKEGFGNIQQRTRDALSKLQDIQSRLLTQPTDNLFREEFVARKEWRFFEKAEGIFYKRKSRIIWLTLGDANTTFYHKTCIAHEARNAIRYLMDNEDQRIDQKEAVKNLAVEYFQSLLGQENSEVQPFIVEELKAIIPYRQGLFKVGYCARMCF</sequence>